<dbReference type="InterPro" id="IPR035628">
    <property type="entry name" value="TcpC_C"/>
</dbReference>
<dbReference type="Proteomes" id="UP000182149">
    <property type="component" value="Unassembled WGS sequence"/>
</dbReference>
<dbReference type="Pfam" id="PF12642">
    <property type="entry name" value="TpcC"/>
    <property type="match status" value="1"/>
</dbReference>
<dbReference type="CDD" id="cd16386">
    <property type="entry name" value="TcpC_N"/>
    <property type="match status" value="1"/>
</dbReference>
<proteinExistence type="predicted"/>
<evidence type="ECO:0000313" key="3">
    <source>
        <dbReference type="Proteomes" id="UP000182149"/>
    </source>
</evidence>
<protein>
    <recommendedName>
        <fullName evidence="4">Conjugative transposon protein</fullName>
    </recommendedName>
</protein>
<feature type="compositionally biased region" description="Basic residues" evidence="1">
    <location>
        <begin position="13"/>
        <end position="29"/>
    </location>
</feature>
<dbReference type="STRING" id="328396.RU93_GL001130"/>
<dbReference type="OrthoDB" id="4084447at2"/>
<dbReference type="AlphaFoldDB" id="A0A1L8QWL3"/>
<evidence type="ECO:0000313" key="2">
    <source>
        <dbReference type="EMBL" id="OJG11897.1"/>
    </source>
</evidence>
<evidence type="ECO:0000256" key="1">
    <source>
        <dbReference type="SAM" id="MobiDB-lite"/>
    </source>
</evidence>
<name>A0A1L8QWL3_9ENTE</name>
<organism evidence="2 3">
    <name type="scientific">Enterococcus aquimarinus</name>
    <dbReference type="NCBI Taxonomy" id="328396"/>
    <lineage>
        <taxon>Bacteria</taxon>
        <taxon>Bacillati</taxon>
        <taxon>Bacillota</taxon>
        <taxon>Bacilli</taxon>
        <taxon>Lactobacillales</taxon>
        <taxon>Enterococcaceae</taxon>
        <taxon>Enterococcus</taxon>
    </lineage>
</organism>
<dbReference type="Gene3D" id="3.10.450.540">
    <property type="match status" value="2"/>
</dbReference>
<dbReference type="CDD" id="cd16428">
    <property type="entry name" value="TcpC_C"/>
    <property type="match status" value="1"/>
</dbReference>
<feature type="region of interest" description="Disordered" evidence="1">
    <location>
        <begin position="9"/>
        <end position="29"/>
    </location>
</feature>
<gene>
    <name evidence="2" type="ORF">RU93_GL001130</name>
</gene>
<dbReference type="InterPro" id="IPR024735">
    <property type="entry name" value="TcpC"/>
</dbReference>
<accession>A0A1L8QWL3</accession>
<sequence length="313" mass="36567">MNQMIIKIERKEKTKKPKKSKKTSKQRKVPTIKVGTHKKLTFVLWVLLIGSVGFGIYKNFTAIDTHTVHETEIIEQQIVDTNQVESFVKSFAKDYFSWHQSQEAIDKRNEKLTHYFTEELQALNEEMIRKDIPTSSSVNDIQVWQVSQVNENTFEILFSVEQVITEDKDKKTVSSSFHVVVHVDKAENMVIIKNPTMSKKPQKSDYQPKQLESDSTIDTEMTDDINSFLETFFQLYPTATEKELAYYVSNRALPVIHKEYVFEELVNPIYTRKDNQIIVNMTVKYLDQETKATQIPQFELLLEKNGDNWKIVN</sequence>
<reference evidence="2 3" key="1">
    <citation type="submission" date="2014-12" db="EMBL/GenBank/DDBJ databases">
        <title>Draft genome sequences of 29 type strains of Enterococci.</title>
        <authorList>
            <person name="Zhong Z."/>
            <person name="Sun Z."/>
            <person name="Liu W."/>
            <person name="Zhang W."/>
            <person name="Zhang H."/>
        </authorList>
    </citation>
    <scope>NUCLEOTIDE SEQUENCE [LARGE SCALE GENOMIC DNA]</scope>
    <source>
        <strain evidence="2 3">DSM 17690</strain>
    </source>
</reference>
<dbReference type="EMBL" id="JXKD01000002">
    <property type="protein sequence ID" value="OJG11897.1"/>
    <property type="molecule type" value="Genomic_DNA"/>
</dbReference>
<evidence type="ECO:0008006" key="4">
    <source>
        <dbReference type="Google" id="ProtNLM"/>
    </source>
</evidence>
<comment type="caution">
    <text evidence="2">The sequence shown here is derived from an EMBL/GenBank/DDBJ whole genome shotgun (WGS) entry which is preliminary data.</text>
</comment>
<keyword evidence="3" id="KW-1185">Reference proteome</keyword>